<organism evidence="3 4">
    <name type="scientific">Pontibacter silvestris</name>
    <dbReference type="NCBI Taxonomy" id="2305183"/>
    <lineage>
        <taxon>Bacteria</taxon>
        <taxon>Pseudomonadati</taxon>
        <taxon>Bacteroidota</taxon>
        <taxon>Cytophagia</taxon>
        <taxon>Cytophagales</taxon>
        <taxon>Hymenobacteraceae</taxon>
        <taxon>Pontibacter</taxon>
    </lineage>
</organism>
<evidence type="ECO:0000313" key="3">
    <source>
        <dbReference type="EMBL" id="MFD2065809.1"/>
    </source>
</evidence>
<keyword evidence="4" id="KW-1185">Reference proteome</keyword>
<dbReference type="InterPro" id="IPR044023">
    <property type="entry name" value="Ig_7"/>
</dbReference>
<dbReference type="Proteomes" id="UP001597369">
    <property type="component" value="Unassembled WGS sequence"/>
</dbReference>
<feature type="chain" id="PRO_5045694080" evidence="1">
    <location>
        <begin position="21"/>
        <end position="875"/>
    </location>
</feature>
<gene>
    <name evidence="3" type="ORF">ACFSKU_02865</name>
</gene>
<dbReference type="Pfam" id="PF19081">
    <property type="entry name" value="Ig_7"/>
    <property type="match status" value="1"/>
</dbReference>
<proteinExistence type="predicted"/>
<evidence type="ECO:0000256" key="1">
    <source>
        <dbReference type="SAM" id="SignalP"/>
    </source>
</evidence>
<feature type="signal peptide" evidence="1">
    <location>
        <begin position="1"/>
        <end position="20"/>
    </location>
</feature>
<evidence type="ECO:0000313" key="4">
    <source>
        <dbReference type="Proteomes" id="UP001597369"/>
    </source>
</evidence>
<dbReference type="PROSITE" id="PS51257">
    <property type="entry name" value="PROKAR_LIPOPROTEIN"/>
    <property type="match status" value="1"/>
</dbReference>
<dbReference type="Pfam" id="PF13585">
    <property type="entry name" value="CHU_C"/>
    <property type="match status" value="1"/>
</dbReference>
<protein>
    <submittedName>
        <fullName evidence="3">Gliding motility-associated C-terminal domain-containing protein</fullName>
    </submittedName>
</protein>
<sequence>MRLRLLLLFLFLISCARVSASHLAGGDFELQHQQGYNYRLILNLYFDEINGNPNARDPSITVKIFEKGTNKVVRTAFLPLRSLTSLNYANIACTTGELKTSKLIYYQDIMLEPETFNHPDGYYVVWERCCRNGSISNIASPSTAGQTFYMEFPAVAQNGKFFQNSSPVLSAPISDYACVGEEFSYNFASTDPDGDEVVYDLVTPLNGNSSSSNPLIDPLPGPYPEVPWLPGYSTNNQIIGTPPLAIDRSTGRLTVTPSFKGLFIFGIRYQEFRDGVKIGEVRRDFQLLVKDCPKNNLPIISAQGIGGTGMYKEGEVLHVKPEGPRCFQLFLTDPDKNENLSLKVEPVNFTQQGYSLSGQTSGTINTGVLQDTLTASICFDECFDSDGKTYLMNMIVSDFGDNGCGLPKRDTVSIGFIVEPAPDQPPALSFSNQQRVFELYDGDDLTFDVTGTDPDNDQVTISLQGDGFDMNTQNVQFQQASDKGRVTAPFNWPIDCRANQAPTYRLKFTATSVVCGKTVSRSETIEVRIKKRTLANNIISSEQVICYGKVPATLVGSLPAGGNGSYKYVWEVSTTNSQTGFNAAPGDNTSQSFSPPALMQTSWFRRVSISGSCDELEHTSTPVKITVNPLPDLPMLKGASICPDATASLQATSSATGVAFEWYDHPAGGNLLHRGPTFQTPPLVANTLYYVQTINSSGCVSGSRAEVTVEVQPSTADAGKDSTIIQGKHVVLRAKGGITYQWSPTTGLSDPSIPNPIATPQKTTTYRLTVSSATGCVYTDEVTITVLPRIRPADAITFNGDGINDTWYIKNIEYYPQCTIQVFTRWGAKVFESVGYGIPWDGTDHGKELPMAAYYYIIKLDSREKPVAGSITLIK</sequence>
<feature type="domain" description="Ig-like" evidence="2">
    <location>
        <begin position="631"/>
        <end position="713"/>
    </location>
</feature>
<reference evidence="4" key="1">
    <citation type="journal article" date="2019" name="Int. J. Syst. Evol. Microbiol.">
        <title>The Global Catalogue of Microorganisms (GCM) 10K type strain sequencing project: providing services to taxonomists for standard genome sequencing and annotation.</title>
        <authorList>
            <consortium name="The Broad Institute Genomics Platform"/>
            <consortium name="The Broad Institute Genome Sequencing Center for Infectious Disease"/>
            <person name="Wu L."/>
            <person name="Ma J."/>
        </authorList>
    </citation>
    <scope>NUCLEOTIDE SEQUENCE [LARGE SCALE GENOMIC DNA]</scope>
    <source>
        <strain evidence="4">JCM 16545</strain>
    </source>
</reference>
<evidence type="ECO:0000259" key="2">
    <source>
        <dbReference type="Pfam" id="PF19081"/>
    </source>
</evidence>
<keyword evidence="1" id="KW-0732">Signal</keyword>
<dbReference type="NCBIfam" id="TIGR04131">
    <property type="entry name" value="Bac_Flav_CTERM"/>
    <property type="match status" value="1"/>
</dbReference>
<comment type="caution">
    <text evidence="3">The sequence shown here is derived from an EMBL/GenBank/DDBJ whole genome shotgun (WGS) entry which is preliminary data.</text>
</comment>
<dbReference type="EMBL" id="JBHUHV010000009">
    <property type="protein sequence ID" value="MFD2065809.1"/>
    <property type="molecule type" value="Genomic_DNA"/>
</dbReference>
<dbReference type="RefSeq" id="WP_229962575.1">
    <property type="nucleotide sequence ID" value="NZ_JAJJWI010000026.1"/>
</dbReference>
<name>A0ABW4WSR5_9BACT</name>
<dbReference type="InterPro" id="IPR026341">
    <property type="entry name" value="T9SS_type_B"/>
</dbReference>
<accession>A0ABW4WSR5</accession>